<dbReference type="InterPro" id="IPR002509">
    <property type="entry name" value="NODB_dom"/>
</dbReference>
<reference evidence="4 5" key="1">
    <citation type="submission" date="2016-10" db="EMBL/GenBank/DDBJ databases">
        <authorList>
            <person name="de Groot N.N."/>
        </authorList>
    </citation>
    <scope>NUCLEOTIDE SEQUENCE [LARGE SCALE GENOMIC DNA]</scope>
    <source>
        <strain evidence="4 5">DSM 3217</strain>
    </source>
</reference>
<dbReference type="GO" id="GO:0016810">
    <property type="term" value="F:hydrolase activity, acting on carbon-nitrogen (but not peptide) bonds"/>
    <property type="evidence" value="ECO:0007669"/>
    <property type="project" value="InterPro"/>
</dbReference>
<dbReference type="InterPro" id="IPR011330">
    <property type="entry name" value="Glyco_hydro/deAcase_b/a-brl"/>
</dbReference>
<dbReference type="RefSeq" id="WP_090174159.1">
    <property type="nucleotide sequence ID" value="NZ_FMXR01000014.1"/>
</dbReference>
<keyword evidence="5" id="KW-1185">Reference proteome</keyword>
<protein>
    <submittedName>
        <fullName evidence="4">Peptidoglycan/xylan/chitin deacetylase, PgdA/CDA1 family</fullName>
    </submittedName>
</protein>
<dbReference type="Proteomes" id="UP000199228">
    <property type="component" value="Unassembled WGS sequence"/>
</dbReference>
<dbReference type="Gene3D" id="3.20.20.370">
    <property type="entry name" value="Glycoside hydrolase/deacetylase"/>
    <property type="match status" value="1"/>
</dbReference>
<dbReference type="InterPro" id="IPR036116">
    <property type="entry name" value="FN3_sf"/>
</dbReference>
<dbReference type="InterPro" id="IPR013783">
    <property type="entry name" value="Ig-like_fold"/>
</dbReference>
<dbReference type="AlphaFoldDB" id="A0A1G6C0H1"/>
<dbReference type="EMBL" id="FMXR01000014">
    <property type="protein sequence ID" value="SDB26362.1"/>
    <property type="molecule type" value="Genomic_DNA"/>
</dbReference>
<evidence type="ECO:0000256" key="1">
    <source>
        <dbReference type="ARBA" id="ARBA00022723"/>
    </source>
</evidence>
<dbReference type="Pfam" id="PF01522">
    <property type="entry name" value="Polysacc_deac_1"/>
    <property type="match status" value="1"/>
</dbReference>
<dbReference type="SUPFAM" id="SSF88713">
    <property type="entry name" value="Glycoside hydrolase/deacetylase"/>
    <property type="match status" value="1"/>
</dbReference>
<name>A0A1G6C0H1_EUBOX</name>
<evidence type="ECO:0000313" key="5">
    <source>
        <dbReference type="Proteomes" id="UP000199228"/>
    </source>
</evidence>
<gene>
    <name evidence="4" type="ORF">SAMN02910417_01939</name>
</gene>
<dbReference type="PANTHER" id="PTHR10587:SF133">
    <property type="entry name" value="CHITIN DEACETYLASE 1-RELATED"/>
    <property type="match status" value="1"/>
</dbReference>
<dbReference type="GO" id="GO:0046872">
    <property type="term" value="F:metal ion binding"/>
    <property type="evidence" value="ECO:0007669"/>
    <property type="project" value="UniProtKB-KW"/>
</dbReference>
<dbReference type="STRING" id="1732.SAMN02910417_01939"/>
<dbReference type="PANTHER" id="PTHR10587">
    <property type="entry name" value="GLYCOSYL TRANSFERASE-RELATED"/>
    <property type="match status" value="1"/>
</dbReference>
<dbReference type="CDD" id="cd10954">
    <property type="entry name" value="CE4_CtAXE_like"/>
    <property type="match status" value="1"/>
</dbReference>
<organism evidence="4 5">
    <name type="scientific">Eubacterium oxidoreducens</name>
    <dbReference type="NCBI Taxonomy" id="1732"/>
    <lineage>
        <taxon>Bacteria</taxon>
        <taxon>Bacillati</taxon>
        <taxon>Bacillota</taxon>
        <taxon>Clostridia</taxon>
        <taxon>Eubacteriales</taxon>
        <taxon>Eubacteriaceae</taxon>
        <taxon>Eubacterium</taxon>
    </lineage>
</organism>
<dbReference type="OrthoDB" id="9806342at2"/>
<dbReference type="Gene3D" id="2.60.40.10">
    <property type="entry name" value="Immunoglobulins"/>
    <property type="match status" value="3"/>
</dbReference>
<feature type="domain" description="NodB homology" evidence="3">
    <location>
        <begin position="318"/>
        <end position="491"/>
    </location>
</feature>
<dbReference type="GO" id="GO:0016020">
    <property type="term" value="C:membrane"/>
    <property type="evidence" value="ECO:0007669"/>
    <property type="project" value="TreeGrafter"/>
</dbReference>
<dbReference type="PROSITE" id="PS51677">
    <property type="entry name" value="NODB"/>
    <property type="match status" value="1"/>
</dbReference>
<proteinExistence type="predicted"/>
<evidence type="ECO:0000256" key="2">
    <source>
        <dbReference type="ARBA" id="ARBA00022801"/>
    </source>
</evidence>
<keyword evidence="2" id="KW-0378">Hydrolase</keyword>
<keyword evidence="1" id="KW-0479">Metal-binding</keyword>
<evidence type="ECO:0000259" key="3">
    <source>
        <dbReference type="PROSITE" id="PS51677"/>
    </source>
</evidence>
<dbReference type="SUPFAM" id="SSF49265">
    <property type="entry name" value="Fibronectin type III"/>
    <property type="match status" value="1"/>
</dbReference>
<accession>A0A1G6C0H1</accession>
<sequence>MKLVRSLLLGGKIRFLLMGIFFAFLLLFTMNFHVAADIVEEESITATAKYTASTGVTISFSASSSDNCYSIKRSYSKNGDYLEIQKLTSLEGDVSYIDKSISEGNIYYYRIDQIIDDTIAVSSEPICVKIVLSAPTSVKTQIKSTKKVKISWKAVTGADQYVVYKSTSKSGTYKKLKTTTKTSCIDKSTTAGKAFYYKVVAKKTSASWAKSAYSKVAAAYQKPAATTVSASSRNSKIYLSWTKVSGAQKYFIYRKVAGSKYKLIKKSKKLSYTDKHVDVGKIYKYKVIAIYKADGKKIKSDSSNITKLRCNKIDPNGKMIALTFDDGPGPYTNAILNCLKKYDARATFFVVGSNAKNYKSILKKADSIGCEIGNHTYSHPYLSHLSAAGVKAQMSKTDSIVKSATGHKTTLMRTPYGAFNSTVKSSVGKPIILWSVDTLDWKTRSTSQTLNCVMNNAKDGDIILMHDIHKPTKDAVLLMVPRLVKKGYQLVTVSELAQYRGYNLKKGNVYHSLR</sequence>
<evidence type="ECO:0000313" key="4">
    <source>
        <dbReference type="EMBL" id="SDB26362.1"/>
    </source>
</evidence>
<dbReference type="InterPro" id="IPR050248">
    <property type="entry name" value="Polysacc_deacetylase_ArnD"/>
</dbReference>
<dbReference type="GO" id="GO:0005975">
    <property type="term" value="P:carbohydrate metabolic process"/>
    <property type="evidence" value="ECO:0007669"/>
    <property type="project" value="InterPro"/>
</dbReference>